<gene>
    <name evidence="1" type="ORF">ACBP88_12205</name>
</gene>
<proteinExistence type="predicted"/>
<name>A0ABV4IEC9_9BURK</name>
<keyword evidence="1" id="KW-0503">Monooxygenase</keyword>
<dbReference type="NCBIfam" id="NF008333">
    <property type="entry name" value="PRK11118.1"/>
    <property type="match status" value="1"/>
</dbReference>
<sequence>MPFLLQVDFEMDGPYGEAMVQAFEGLAHSINQEPGMLWKIWTEDPDHKQAGGVYLFDIHAHAQQYLHMHTARLTQAGVRNLRAKIFAVNEALSTINHGPVTVG</sequence>
<dbReference type="InterPro" id="IPR014910">
    <property type="entry name" value="YdhR"/>
</dbReference>
<evidence type="ECO:0000313" key="2">
    <source>
        <dbReference type="Proteomes" id="UP001567350"/>
    </source>
</evidence>
<protein>
    <submittedName>
        <fullName evidence="1">Monooxygenase</fullName>
    </submittedName>
</protein>
<dbReference type="PANTHER" id="PTHR39169:SF1">
    <property type="entry name" value="MONOOXYGENASE YDHR-RELATED"/>
    <property type="match status" value="1"/>
</dbReference>
<dbReference type="RefSeq" id="WP_286998911.1">
    <property type="nucleotide sequence ID" value="NZ_DALYTO010000025.1"/>
</dbReference>
<dbReference type="EMBL" id="JBGJLR010000014">
    <property type="protein sequence ID" value="MEZ2740196.1"/>
    <property type="molecule type" value="Genomic_DNA"/>
</dbReference>
<comment type="caution">
    <text evidence="1">The sequence shown here is derived from an EMBL/GenBank/DDBJ whole genome shotgun (WGS) entry which is preliminary data.</text>
</comment>
<dbReference type="SUPFAM" id="SSF54909">
    <property type="entry name" value="Dimeric alpha+beta barrel"/>
    <property type="match status" value="1"/>
</dbReference>
<dbReference type="Proteomes" id="UP001567350">
    <property type="component" value="Unassembled WGS sequence"/>
</dbReference>
<accession>A0ABV4IEC9</accession>
<keyword evidence="2" id="KW-1185">Reference proteome</keyword>
<dbReference type="Pfam" id="PF08803">
    <property type="entry name" value="ydhR"/>
    <property type="match status" value="1"/>
</dbReference>
<dbReference type="PANTHER" id="PTHR39169">
    <property type="match status" value="1"/>
</dbReference>
<evidence type="ECO:0000313" key="1">
    <source>
        <dbReference type="EMBL" id="MEZ2740196.1"/>
    </source>
</evidence>
<organism evidence="1 2">
    <name type="scientific">Comamonas jiangduensis</name>
    <dbReference type="NCBI Taxonomy" id="1194168"/>
    <lineage>
        <taxon>Bacteria</taxon>
        <taxon>Pseudomonadati</taxon>
        <taxon>Pseudomonadota</taxon>
        <taxon>Betaproteobacteria</taxon>
        <taxon>Burkholderiales</taxon>
        <taxon>Comamonadaceae</taxon>
        <taxon>Comamonas</taxon>
    </lineage>
</organism>
<keyword evidence="1" id="KW-0560">Oxidoreductase</keyword>
<dbReference type="GO" id="GO:0004497">
    <property type="term" value="F:monooxygenase activity"/>
    <property type="evidence" value="ECO:0007669"/>
    <property type="project" value="UniProtKB-KW"/>
</dbReference>
<reference evidence="1 2" key="1">
    <citation type="submission" date="2024-08" db="EMBL/GenBank/DDBJ databases">
        <authorList>
            <person name="Feng Z."/>
            <person name="Ronholm J."/>
        </authorList>
    </citation>
    <scope>NUCLEOTIDE SEQUENCE [LARGE SCALE GENOMIC DNA]</scope>
    <source>
        <strain evidence="1 2">4-AB0-8</strain>
    </source>
</reference>
<dbReference type="InterPro" id="IPR011008">
    <property type="entry name" value="Dimeric_a/b-barrel"/>
</dbReference>
<dbReference type="Gene3D" id="3.30.70.100">
    <property type="match status" value="1"/>
</dbReference>